<name>A0AAD4Y1G5_OVIAM</name>
<gene>
    <name evidence="1" type="ORF">MG293_019817</name>
</gene>
<evidence type="ECO:0000313" key="1">
    <source>
        <dbReference type="EMBL" id="KAI4529961.1"/>
    </source>
</evidence>
<dbReference type="EMBL" id="JAKZEL010000026">
    <property type="protein sequence ID" value="KAI4529961.1"/>
    <property type="molecule type" value="Genomic_DNA"/>
</dbReference>
<accession>A0AAD4Y1G5</accession>
<proteinExistence type="predicted"/>
<reference evidence="1" key="1">
    <citation type="submission" date="2022-03" db="EMBL/GenBank/DDBJ databases">
        <title>Genomic analyses of argali, domestic sheep and their hybrids provide insights into chromosomal evolution, heterosis and genetic basis of agronomic traits.</title>
        <authorList>
            <person name="Li M."/>
        </authorList>
    </citation>
    <scope>NUCLEOTIDE SEQUENCE</scope>
    <source>
        <strain evidence="1">CAU-MHL-2022a</strain>
        <tissue evidence="1">Skin</tissue>
    </source>
</reference>
<keyword evidence="2" id="KW-1185">Reference proteome</keyword>
<dbReference type="AlphaFoldDB" id="A0AAD4Y1G5"/>
<dbReference type="Proteomes" id="UP001214576">
    <property type="component" value="Unassembled WGS sequence"/>
</dbReference>
<organism evidence="1 2">
    <name type="scientific">Ovis ammon polii</name>
    <dbReference type="NCBI Taxonomy" id="230172"/>
    <lineage>
        <taxon>Eukaryota</taxon>
        <taxon>Metazoa</taxon>
        <taxon>Chordata</taxon>
        <taxon>Craniata</taxon>
        <taxon>Vertebrata</taxon>
        <taxon>Euteleostomi</taxon>
        <taxon>Mammalia</taxon>
        <taxon>Eutheria</taxon>
        <taxon>Laurasiatheria</taxon>
        <taxon>Artiodactyla</taxon>
        <taxon>Ruminantia</taxon>
        <taxon>Pecora</taxon>
        <taxon>Bovidae</taxon>
        <taxon>Caprinae</taxon>
        <taxon>Ovis</taxon>
    </lineage>
</organism>
<evidence type="ECO:0000313" key="2">
    <source>
        <dbReference type="Proteomes" id="UP001214576"/>
    </source>
</evidence>
<protein>
    <submittedName>
        <fullName evidence="1">Uncharacterized protein</fullName>
    </submittedName>
</protein>
<sequence length="162" mass="17870">MLPLPDTGFPAESGRVGKADVSQVGLDLSHILGNVYQQQVKDVKFRTDHAPGESCSSSPPYFFSPTLCISALKWEPGKITGRKRVRRKKVDDQSSLWRRKSRYEELSFHQVIPSVLKGGAIHYVIKSQVLCLAFGICLDLAQTNFNSTSQHTHTATPGTSPS</sequence>
<comment type="caution">
    <text evidence="1">The sequence shown here is derived from an EMBL/GenBank/DDBJ whole genome shotgun (WGS) entry which is preliminary data.</text>
</comment>